<proteinExistence type="predicted"/>
<protein>
    <submittedName>
        <fullName evidence="1">Uncharacterized protein</fullName>
    </submittedName>
</protein>
<sequence length="78" mass="8434">MRGKIVSINDQASGPFPGGVPWSSNGASAARNEVSHDFIPGIALNPTSLVRVPSFSALANMFDYNNGSTTYFHQFFLR</sequence>
<organism evidence="1 2">
    <name type="scientific">Legionella wadsworthii</name>
    <dbReference type="NCBI Taxonomy" id="28088"/>
    <lineage>
        <taxon>Bacteria</taxon>
        <taxon>Pseudomonadati</taxon>
        <taxon>Pseudomonadota</taxon>
        <taxon>Gammaproteobacteria</taxon>
        <taxon>Legionellales</taxon>
        <taxon>Legionellaceae</taxon>
        <taxon>Legionella</taxon>
    </lineage>
</organism>
<reference evidence="1 2" key="1">
    <citation type="submission" date="2018-06" db="EMBL/GenBank/DDBJ databases">
        <authorList>
            <consortium name="Pathogen Informatics"/>
            <person name="Doyle S."/>
        </authorList>
    </citation>
    <scope>NUCLEOTIDE SEQUENCE [LARGE SCALE GENOMIC DNA]</scope>
    <source>
        <strain evidence="1 2">NCTC11532</strain>
    </source>
</reference>
<evidence type="ECO:0000313" key="2">
    <source>
        <dbReference type="Proteomes" id="UP000255297"/>
    </source>
</evidence>
<dbReference type="AlphaFoldDB" id="A0A378LNE2"/>
<dbReference type="Proteomes" id="UP000255297">
    <property type="component" value="Unassembled WGS sequence"/>
</dbReference>
<dbReference type="EMBL" id="UGPB01000001">
    <property type="protein sequence ID" value="STY28274.1"/>
    <property type="molecule type" value="Genomic_DNA"/>
</dbReference>
<keyword evidence="2" id="KW-1185">Reference proteome</keyword>
<dbReference type="RefSeq" id="WP_133134449.1">
    <property type="nucleotide sequence ID" value="NZ_CAAAIS010000002.1"/>
</dbReference>
<evidence type="ECO:0000313" key="1">
    <source>
        <dbReference type="EMBL" id="STY28274.1"/>
    </source>
</evidence>
<gene>
    <name evidence="1" type="ORF">NCTC11532_00444</name>
</gene>
<accession>A0A378LNE2</accession>
<name>A0A378LNE2_9GAMM</name>
<dbReference type="OrthoDB" id="8908077at2"/>